<feature type="transmembrane region" description="Helical" evidence="1">
    <location>
        <begin position="197"/>
        <end position="223"/>
    </location>
</feature>
<evidence type="ECO:0000256" key="1">
    <source>
        <dbReference type="SAM" id="Phobius"/>
    </source>
</evidence>
<dbReference type="HOGENOM" id="CLU_082100_0_0_2"/>
<dbReference type="eggNOG" id="arCOG02159">
    <property type="taxonomic scope" value="Archaea"/>
</dbReference>
<feature type="transmembrane region" description="Helical" evidence="1">
    <location>
        <begin position="165"/>
        <end position="185"/>
    </location>
</feature>
<organism evidence="2 3">
    <name type="scientific">Archaeoglobus profundus (strain DSM 5631 / JCM 9629 / NBRC 100127 / Av18)</name>
    <dbReference type="NCBI Taxonomy" id="572546"/>
    <lineage>
        <taxon>Archaea</taxon>
        <taxon>Methanobacteriati</taxon>
        <taxon>Methanobacteriota</taxon>
        <taxon>Archaeoglobi</taxon>
        <taxon>Archaeoglobales</taxon>
        <taxon>Archaeoglobaceae</taxon>
        <taxon>Archaeoglobus</taxon>
    </lineage>
</organism>
<accession>D2REE9</accession>
<dbReference type="KEGG" id="apo:Arcpr_1445"/>
<dbReference type="Pfam" id="PF07758">
    <property type="entry name" value="DUF1614"/>
    <property type="match status" value="1"/>
</dbReference>
<proteinExistence type="predicted"/>
<feature type="transmembrane region" description="Helical" evidence="1">
    <location>
        <begin position="141"/>
        <end position="159"/>
    </location>
</feature>
<keyword evidence="3" id="KW-1185">Reference proteome</keyword>
<dbReference type="OrthoDB" id="46118at2157"/>
<protein>
    <recommendedName>
        <fullName evidence="4">DUF1614 domain-containing protein</fullName>
    </recommendedName>
</protein>
<feature type="transmembrane region" description="Helical" evidence="1">
    <location>
        <begin position="42"/>
        <end position="60"/>
    </location>
</feature>
<keyword evidence="1" id="KW-0472">Membrane</keyword>
<sequence>MIIPPLLLPFFILFVLLPFSLLFVLATPKVFQITFGLSYEEALLLFTLIVLGSFINIPLYRKKGKFVVGMYSFFGIIYQVVERRDIVIAVNLGGCIIPSTLAIKLLLEIPLEAFLITFIVCTAIIYMFAKPIPNVGIAVPMFIPPMVSSLMSYLTIVSMNLPLYIIPKLAFSAGVLSALVGADILHLKDIEKIGSGVVSIGGAGTFDGIFLTGVFAVIFSLLLV</sequence>
<reference evidence="2 3" key="1">
    <citation type="journal article" date="2010" name="Stand. Genomic Sci.">
        <title>Complete genome sequence of Archaeoglobus profundus type strain (AV18).</title>
        <authorList>
            <person name="von Jan M."/>
            <person name="Lapidus A."/>
            <person name="Del Rio T.G."/>
            <person name="Copeland A."/>
            <person name="Tice H."/>
            <person name="Cheng J.F."/>
            <person name="Lucas S."/>
            <person name="Chen F."/>
            <person name="Nolan M."/>
            <person name="Goodwin L."/>
            <person name="Han C."/>
            <person name="Pitluck S."/>
            <person name="Liolios K."/>
            <person name="Ivanova N."/>
            <person name="Mavromatis K."/>
            <person name="Ovchinnikova G."/>
            <person name="Chertkov O."/>
            <person name="Pati A."/>
            <person name="Chen A."/>
            <person name="Palaniappan K."/>
            <person name="Land M."/>
            <person name="Hauser L."/>
            <person name="Chang Y.J."/>
            <person name="Jeffries C.D."/>
            <person name="Saunders E."/>
            <person name="Brettin T."/>
            <person name="Detter J.C."/>
            <person name="Chain P."/>
            <person name="Eichinger K."/>
            <person name="Huber H."/>
            <person name="Spring S."/>
            <person name="Rohde M."/>
            <person name="Goker M."/>
            <person name="Wirth R."/>
            <person name="Woyke T."/>
            <person name="Bristow J."/>
            <person name="Eisen J.A."/>
            <person name="Markowitz V."/>
            <person name="Hugenholtz P."/>
            <person name="Kyrpides N.C."/>
            <person name="Klenk H.P."/>
        </authorList>
    </citation>
    <scope>NUCLEOTIDE SEQUENCE [LARGE SCALE GENOMIC DNA]</scope>
    <source>
        <strain evidence="3">DSM 5631 / JCM 9629 / NBRC 100127 / Av18</strain>
    </source>
</reference>
<keyword evidence="1" id="KW-0812">Transmembrane</keyword>
<evidence type="ECO:0008006" key="4">
    <source>
        <dbReference type="Google" id="ProtNLM"/>
    </source>
</evidence>
<dbReference type="RefSeq" id="WP_012940829.1">
    <property type="nucleotide sequence ID" value="NC_013741.1"/>
</dbReference>
<keyword evidence="1" id="KW-1133">Transmembrane helix</keyword>
<feature type="transmembrane region" description="Helical" evidence="1">
    <location>
        <begin position="113"/>
        <end position="129"/>
    </location>
</feature>
<dbReference type="AlphaFoldDB" id="D2REE9"/>
<dbReference type="PaxDb" id="572546-Arcpr_1445"/>
<evidence type="ECO:0000313" key="3">
    <source>
        <dbReference type="Proteomes" id="UP000001901"/>
    </source>
</evidence>
<evidence type="ECO:0000313" key="2">
    <source>
        <dbReference type="EMBL" id="ADB58493.1"/>
    </source>
</evidence>
<dbReference type="EMBL" id="CP001857">
    <property type="protein sequence ID" value="ADB58493.1"/>
    <property type="molecule type" value="Genomic_DNA"/>
</dbReference>
<dbReference type="Proteomes" id="UP000001901">
    <property type="component" value="Chromosome"/>
</dbReference>
<dbReference type="GeneID" id="8740134"/>
<name>D2REE9_ARCPA</name>
<dbReference type="InterPro" id="IPR011672">
    <property type="entry name" value="DUF1614"/>
</dbReference>
<gene>
    <name evidence="2" type="ordered locus">Arcpr_1445</name>
</gene>
<dbReference type="STRING" id="572546.Arcpr_1445"/>